<proteinExistence type="predicted"/>
<gene>
    <name evidence="1" type="ORF">RCO7_06531</name>
</gene>
<evidence type="ECO:0000313" key="1">
    <source>
        <dbReference type="EMBL" id="CZS94829.1"/>
    </source>
</evidence>
<keyword evidence="2" id="KW-1185">Reference proteome</keyword>
<dbReference type="Proteomes" id="UP000178129">
    <property type="component" value="Unassembled WGS sequence"/>
</dbReference>
<evidence type="ECO:0000313" key="2">
    <source>
        <dbReference type="Proteomes" id="UP000178129"/>
    </source>
</evidence>
<dbReference type="AlphaFoldDB" id="A0A1E1K9R3"/>
<organism evidence="1 2">
    <name type="scientific">Rhynchosporium graminicola</name>
    <dbReference type="NCBI Taxonomy" id="2792576"/>
    <lineage>
        <taxon>Eukaryota</taxon>
        <taxon>Fungi</taxon>
        <taxon>Dikarya</taxon>
        <taxon>Ascomycota</taxon>
        <taxon>Pezizomycotina</taxon>
        <taxon>Leotiomycetes</taxon>
        <taxon>Helotiales</taxon>
        <taxon>Ploettnerulaceae</taxon>
        <taxon>Rhynchosporium</taxon>
    </lineage>
</organism>
<dbReference type="EMBL" id="FJUW01000009">
    <property type="protein sequence ID" value="CZS94829.1"/>
    <property type="molecule type" value="Genomic_DNA"/>
</dbReference>
<reference evidence="2" key="1">
    <citation type="submission" date="2016-03" db="EMBL/GenBank/DDBJ databases">
        <authorList>
            <person name="Ploux O."/>
        </authorList>
    </citation>
    <scope>NUCLEOTIDE SEQUENCE [LARGE SCALE GENOMIC DNA]</scope>
    <source>
        <strain evidence="2">UK7</strain>
    </source>
</reference>
<sequence length="163" mass="18769">MENPYTEDYTAVVEDFLNHYDLMHAAPLAWATDQLFGGIYFVILTHKTLFDGSIEEVKAAGQVFGRAIVENYPQIQDRIRGALADVIMMIDDTIAHDERLYESIRGIFEALDTEFKMQDEGLEKIIAGCEMLAKKYKLTRDMRTVRRQITFWREVLDGMQGGH</sequence>
<comment type="caution">
    <text evidence="1">The sequence shown here is derived from an EMBL/GenBank/DDBJ whole genome shotgun (WGS) entry which is preliminary data.</text>
</comment>
<dbReference type="InParanoid" id="A0A1E1K9R3"/>
<name>A0A1E1K9R3_9HELO</name>
<protein>
    <submittedName>
        <fullName evidence="1">Uncharacterized protein</fullName>
    </submittedName>
</protein>
<accession>A0A1E1K9R3</accession>